<dbReference type="Gene3D" id="3.40.50.720">
    <property type="entry name" value="NAD(P)-binding Rossmann-like Domain"/>
    <property type="match status" value="1"/>
</dbReference>
<dbReference type="PANTHER" id="PTHR43245">
    <property type="entry name" value="BIFUNCTIONAL POLYMYXIN RESISTANCE PROTEIN ARNA"/>
    <property type="match status" value="1"/>
</dbReference>
<dbReference type="CDD" id="cd08946">
    <property type="entry name" value="SDR_e"/>
    <property type="match status" value="1"/>
</dbReference>
<dbReference type="InterPro" id="IPR050177">
    <property type="entry name" value="Lipid_A_modif_metabolic_enz"/>
</dbReference>
<dbReference type="RefSeq" id="WP_211423431.1">
    <property type="nucleotide sequence ID" value="NZ_CP072643.1"/>
</dbReference>
<keyword evidence="3" id="KW-1185">Reference proteome</keyword>
<reference evidence="2 3" key="1">
    <citation type="submission" date="2021-03" db="EMBL/GenBank/DDBJ databases">
        <title>Genomic and phenotypic characterization of Chloracidobacterium isolates provides evidence for multiple species.</title>
        <authorList>
            <person name="Saini M.K."/>
            <person name="Costas A.M.G."/>
            <person name="Tank M."/>
            <person name="Bryant D.A."/>
        </authorList>
    </citation>
    <scope>NUCLEOTIDE SEQUENCE [LARGE SCALE GENOMIC DNA]</scope>
    <source>
        <strain evidence="2 3">N</strain>
    </source>
</reference>
<dbReference type="SUPFAM" id="SSF51735">
    <property type="entry name" value="NAD(P)-binding Rossmann-fold domains"/>
    <property type="match status" value="1"/>
</dbReference>
<evidence type="ECO:0000313" key="3">
    <source>
        <dbReference type="Proteomes" id="UP000677668"/>
    </source>
</evidence>
<gene>
    <name evidence="2" type="ORF">J8C05_14325</name>
</gene>
<dbReference type="InterPro" id="IPR001509">
    <property type="entry name" value="Epimerase_deHydtase"/>
</dbReference>
<dbReference type="InterPro" id="IPR036291">
    <property type="entry name" value="NAD(P)-bd_dom_sf"/>
</dbReference>
<evidence type="ECO:0000313" key="2">
    <source>
        <dbReference type="EMBL" id="QUV95195.1"/>
    </source>
</evidence>
<accession>A0ABX8B3I2</accession>
<feature type="domain" description="NAD-dependent epimerase/dehydratase" evidence="1">
    <location>
        <begin position="7"/>
        <end position="233"/>
    </location>
</feature>
<proteinExistence type="predicted"/>
<dbReference type="Proteomes" id="UP000677668">
    <property type="component" value="Chromosome 2"/>
</dbReference>
<organism evidence="2 3">
    <name type="scientific">Chloracidobacterium sp. N</name>
    <dbReference type="NCBI Taxonomy" id="2821540"/>
    <lineage>
        <taxon>Bacteria</taxon>
        <taxon>Pseudomonadati</taxon>
        <taxon>Acidobacteriota</taxon>
        <taxon>Terriglobia</taxon>
        <taxon>Terriglobales</taxon>
        <taxon>Acidobacteriaceae</taxon>
        <taxon>Chloracidobacterium</taxon>
        <taxon>Chloracidobacterium aggregatum</taxon>
    </lineage>
</organism>
<dbReference type="Pfam" id="PF01370">
    <property type="entry name" value="Epimerase"/>
    <property type="match status" value="1"/>
</dbReference>
<name>A0ABX8B3I2_9BACT</name>
<sequence length="319" mass="35106">MAEPVYLLIGGAGYFGARLAEDLAQRGRVVITGRRRSPARDRWLARHAGRITWQCYDAAETSRLPAETDYAAVFNLATPGAAEAAAQPETARQQALTTVEQALHLVTTGRARRLIHFSTFHVYGAPSPETPRTWYGEDDPPTPTHPYGHIHAACEARLAEAALPSVLVVRPTNLVGRPAHMDLGPQQRLIFLDLCRQVVTQRALTLLTDGLAYRDFLPIPAALAAIHCLLDAPSWPRQCHLAAGQAMTLRTLAERIQQVAARQYQWEVALTTGNRTDAFRVPFHVDTTTLRRLGWSPPEEAVLDAEIAATLASFQTVTE</sequence>
<protein>
    <submittedName>
        <fullName evidence="2">NAD(P)-dependent oxidoreductase</fullName>
    </submittedName>
</protein>
<evidence type="ECO:0000259" key="1">
    <source>
        <dbReference type="Pfam" id="PF01370"/>
    </source>
</evidence>
<dbReference type="EMBL" id="CP072643">
    <property type="protein sequence ID" value="QUV95195.1"/>
    <property type="molecule type" value="Genomic_DNA"/>
</dbReference>